<proteinExistence type="predicted"/>
<dbReference type="Pfam" id="PF04191">
    <property type="entry name" value="PEMT"/>
    <property type="match status" value="1"/>
</dbReference>
<evidence type="ECO:0000256" key="5">
    <source>
        <dbReference type="SAM" id="Phobius"/>
    </source>
</evidence>
<keyword evidence="4 5" id="KW-0472">Membrane</keyword>
<evidence type="ECO:0000313" key="6">
    <source>
        <dbReference type="EMBL" id="WDI31678.1"/>
    </source>
</evidence>
<keyword evidence="7" id="KW-1185">Reference proteome</keyword>
<dbReference type="Gene3D" id="1.20.120.1630">
    <property type="match status" value="1"/>
</dbReference>
<name>A0AAF0CG14_9PROT</name>
<evidence type="ECO:0000256" key="4">
    <source>
        <dbReference type="ARBA" id="ARBA00023136"/>
    </source>
</evidence>
<feature type="transmembrane region" description="Helical" evidence="5">
    <location>
        <begin position="6"/>
        <end position="28"/>
    </location>
</feature>
<dbReference type="KEGG" id="hfl:PUV54_00560"/>
<gene>
    <name evidence="6" type="ORF">PUV54_00560</name>
</gene>
<evidence type="ECO:0000256" key="2">
    <source>
        <dbReference type="ARBA" id="ARBA00022692"/>
    </source>
</evidence>
<feature type="transmembrane region" description="Helical" evidence="5">
    <location>
        <begin position="49"/>
        <end position="67"/>
    </location>
</feature>
<evidence type="ECO:0000313" key="7">
    <source>
        <dbReference type="Proteomes" id="UP001214043"/>
    </source>
</evidence>
<dbReference type="EMBL" id="CP118166">
    <property type="protein sequence ID" value="WDI31678.1"/>
    <property type="molecule type" value="Genomic_DNA"/>
</dbReference>
<protein>
    <submittedName>
        <fullName evidence="6">Isoprenylcysteine carboxylmethyltransferase family protein</fullName>
    </submittedName>
</protein>
<feature type="transmembrane region" description="Helical" evidence="5">
    <location>
        <begin position="134"/>
        <end position="165"/>
    </location>
</feature>
<feature type="transmembrane region" description="Helical" evidence="5">
    <location>
        <begin position="79"/>
        <end position="98"/>
    </location>
</feature>
<dbReference type="InterPro" id="IPR007318">
    <property type="entry name" value="Phopholipid_MeTrfase"/>
</dbReference>
<dbReference type="PANTHER" id="PTHR12714">
    <property type="entry name" value="PROTEIN-S ISOPRENYLCYSTEINE O-METHYLTRANSFERASE"/>
    <property type="match status" value="1"/>
</dbReference>
<sequence>MDQEQLRYSVAFIVILLMAWMIGFGVMLRLRGVETAAIAEGRGNVRQRLLIAGAAILDMYLVLRAPFSYLDQLVLARSAPQPLLSLFILVLGGLIILISQSGMGHSWRVGVPDKKNHVDELVVTGMHRISRNPVYLGIMIFLIGAMTAAPGPFTLFAVFISYIGLTMIISQEERYLEERFGDQYRDYKNRVRRWI</sequence>
<dbReference type="PANTHER" id="PTHR12714:SF9">
    <property type="entry name" value="PROTEIN-S-ISOPRENYLCYSTEINE O-METHYLTRANSFERASE"/>
    <property type="match status" value="1"/>
</dbReference>
<dbReference type="AlphaFoldDB" id="A0AAF0CG14"/>
<comment type="subcellular location">
    <subcellularLocation>
        <location evidence="1">Endomembrane system</location>
        <topology evidence="1">Multi-pass membrane protein</topology>
    </subcellularLocation>
</comment>
<dbReference type="RefSeq" id="WP_274493565.1">
    <property type="nucleotide sequence ID" value="NZ_CP118166.1"/>
</dbReference>
<dbReference type="GO" id="GO:0016740">
    <property type="term" value="F:transferase activity"/>
    <property type="evidence" value="ECO:0007669"/>
    <property type="project" value="UniProtKB-ARBA"/>
</dbReference>
<evidence type="ECO:0000256" key="3">
    <source>
        <dbReference type="ARBA" id="ARBA00022989"/>
    </source>
</evidence>
<dbReference type="GO" id="GO:0012505">
    <property type="term" value="C:endomembrane system"/>
    <property type="evidence" value="ECO:0007669"/>
    <property type="project" value="UniProtKB-SubCell"/>
</dbReference>
<keyword evidence="2 5" id="KW-0812">Transmembrane</keyword>
<organism evidence="6 7">
    <name type="scientific">Hyphococcus flavus</name>
    <dbReference type="NCBI Taxonomy" id="1866326"/>
    <lineage>
        <taxon>Bacteria</taxon>
        <taxon>Pseudomonadati</taxon>
        <taxon>Pseudomonadota</taxon>
        <taxon>Alphaproteobacteria</taxon>
        <taxon>Parvularculales</taxon>
        <taxon>Parvularculaceae</taxon>
        <taxon>Hyphococcus</taxon>
    </lineage>
</organism>
<reference evidence="6" key="1">
    <citation type="submission" date="2023-02" db="EMBL/GenBank/DDBJ databases">
        <title>Genome sequence of Hyphococcus flavus.</title>
        <authorList>
            <person name="Rong J.-C."/>
            <person name="Zhao Q."/>
            <person name="Yi M."/>
            <person name="Wu J.-Y."/>
        </authorList>
    </citation>
    <scope>NUCLEOTIDE SEQUENCE</scope>
    <source>
        <strain evidence="6">MCCC 1K03223</strain>
    </source>
</reference>
<dbReference type="Proteomes" id="UP001214043">
    <property type="component" value="Chromosome"/>
</dbReference>
<accession>A0AAF0CG14</accession>
<evidence type="ECO:0000256" key="1">
    <source>
        <dbReference type="ARBA" id="ARBA00004127"/>
    </source>
</evidence>
<keyword evidence="3 5" id="KW-1133">Transmembrane helix</keyword>